<dbReference type="RefSeq" id="WP_253058756.1">
    <property type="nucleotide sequence ID" value="NZ_JAMXWM010000003.1"/>
</dbReference>
<sequence length="234" mass="26117">MIKGILFDKDGTLIKFNKQWVNSVVLFLRRLRPEVAGTDPYLLKKIGIKGERAVEGGLIASGSTKDLARVIGGWYQRSSDEVLKGMRRFFYEELVVHPEYIEPIGDIRFLFQALKQKGYALGIATGDDYLPTLHTLDQLEILPYLDFIGTSDHFKEKPSGEMAWTFCKNAQLTAAEVIHIGDTEVDMEFADHVAFGVGVLSGVCTKRTLAGLTDCIIPTVHQLLDPNCLILNQD</sequence>
<comment type="caution">
    <text evidence="1">The sequence shown here is derived from an EMBL/GenBank/DDBJ whole genome shotgun (WGS) entry which is preliminary data.</text>
</comment>
<dbReference type="EMBL" id="JBHUMQ010000001">
    <property type="protein sequence ID" value="MFD2692200.1"/>
    <property type="molecule type" value="Genomic_DNA"/>
</dbReference>
<dbReference type="Proteomes" id="UP001597399">
    <property type="component" value="Unassembled WGS sequence"/>
</dbReference>
<protein>
    <submittedName>
        <fullName evidence="1">HAD family hydrolase</fullName>
        <ecNumber evidence="1">3.-.-.-</ecNumber>
    </submittedName>
</protein>
<organism evidence="1 2">
    <name type="scientific">Sporolactobacillus shoreicorticis</name>
    <dbReference type="NCBI Taxonomy" id="1923877"/>
    <lineage>
        <taxon>Bacteria</taxon>
        <taxon>Bacillati</taxon>
        <taxon>Bacillota</taxon>
        <taxon>Bacilli</taxon>
        <taxon>Bacillales</taxon>
        <taxon>Sporolactobacillaceae</taxon>
        <taxon>Sporolactobacillus</taxon>
    </lineage>
</organism>
<gene>
    <name evidence="1" type="ORF">ACFSUE_00865</name>
</gene>
<name>A0ABW5RXI4_9BACL</name>
<dbReference type="NCBIfam" id="TIGR01549">
    <property type="entry name" value="HAD-SF-IA-v1"/>
    <property type="match status" value="1"/>
</dbReference>
<dbReference type="InterPro" id="IPR023214">
    <property type="entry name" value="HAD_sf"/>
</dbReference>
<keyword evidence="2" id="KW-1185">Reference proteome</keyword>
<dbReference type="Gene3D" id="1.10.150.240">
    <property type="entry name" value="Putative phosphatase, domain 2"/>
    <property type="match status" value="1"/>
</dbReference>
<dbReference type="SFLD" id="SFLDS00003">
    <property type="entry name" value="Haloacid_Dehalogenase"/>
    <property type="match status" value="1"/>
</dbReference>
<evidence type="ECO:0000313" key="1">
    <source>
        <dbReference type="EMBL" id="MFD2692200.1"/>
    </source>
</evidence>
<dbReference type="PANTHER" id="PTHR43434:SF1">
    <property type="entry name" value="PHOSPHOGLYCOLATE PHOSPHATASE"/>
    <property type="match status" value="1"/>
</dbReference>
<accession>A0ABW5RXI4</accession>
<dbReference type="CDD" id="cd01427">
    <property type="entry name" value="HAD_like"/>
    <property type="match status" value="1"/>
</dbReference>
<dbReference type="InterPro" id="IPR041492">
    <property type="entry name" value="HAD_2"/>
</dbReference>
<reference evidence="2" key="1">
    <citation type="journal article" date="2019" name="Int. J. Syst. Evol. Microbiol.">
        <title>The Global Catalogue of Microorganisms (GCM) 10K type strain sequencing project: providing services to taxonomists for standard genome sequencing and annotation.</title>
        <authorList>
            <consortium name="The Broad Institute Genomics Platform"/>
            <consortium name="The Broad Institute Genome Sequencing Center for Infectious Disease"/>
            <person name="Wu L."/>
            <person name="Ma J."/>
        </authorList>
    </citation>
    <scope>NUCLEOTIDE SEQUENCE [LARGE SCALE GENOMIC DNA]</scope>
    <source>
        <strain evidence="2">TISTR 2466</strain>
    </source>
</reference>
<dbReference type="InterPro" id="IPR023198">
    <property type="entry name" value="PGP-like_dom2"/>
</dbReference>
<dbReference type="GO" id="GO:0016787">
    <property type="term" value="F:hydrolase activity"/>
    <property type="evidence" value="ECO:0007669"/>
    <property type="project" value="UniProtKB-KW"/>
</dbReference>
<dbReference type="Gene3D" id="3.40.50.1000">
    <property type="entry name" value="HAD superfamily/HAD-like"/>
    <property type="match status" value="1"/>
</dbReference>
<dbReference type="EC" id="3.-.-.-" evidence="1"/>
<dbReference type="Pfam" id="PF13419">
    <property type="entry name" value="HAD_2"/>
    <property type="match status" value="1"/>
</dbReference>
<dbReference type="SUPFAM" id="SSF56784">
    <property type="entry name" value="HAD-like"/>
    <property type="match status" value="1"/>
</dbReference>
<keyword evidence="1" id="KW-0378">Hydrolase</keyword>
<dbReference type="SFLD" id="SFLDG01129">
    <property type="entry name" value="C1.5:_HAD__Beta-PGM__Phosphata"/>
    <property type="match status" value="1"/>
</dbReference>
<dbReference type="PANTHER" id="PTHR43434">
    <property type="entry name" value="PHOSPHOGLYCOLATE PHOSPHATASE"/>
    <property type="match status" value="1"/>
</dbReference>
<evidence type="ECO:0000313" key="2">
    <source>
        <dbReference type="Proteomes" id="UP001597399"/>
    </source>
</evidence>
<dbReference type="InterPro" id="IPR036412">
    <property type="entry name" value="HAD-like_sf"/>
</dbReference>
<dbReference type="InterPro" id="IPR006439">
    <property type="entry name" value="HAD-SF_hydro_IA"/>
</dbReference>
<proteinExistence type="predicted"/>
<dbReference type="InterPro" id="IPR050155">
    <property type="entry name" value="HAD-like_hydrolase_sf"/>
</dbReference>